<dbReference type="SMART" id="SM00822">
    <property type="entry name" value="PKS_KR"/>
    <property type="match status" value="1"/>
</dbReference>
<evidence type="ECO:0000256" key="1">
    <source>
        <dbReference type="ARBA" id="ARBA00006484"/>
    </source>
</evidence>
<dbReference type="InterPro" id="IPR002347">
    <property type="entry name" value="SDR_fam"/>
</dbReference>
<feature type="domain" description="Ketoreductase" evidence="4">
    <location>
        <begin position="13"/>
        <end position="184"/>
    </location>
</feature>
<comment type="caution">
    <text evidence="5">The sequence shown here is derived from an EMBL/GenBank/DDBJ whole genome shotgun (WGS) entry which is preliminary data.</text>
</comment>
<dbReference type="PROSITE" id="PS00061">
    <property type="entry name" value="ADH_SHORT"/>
    <property type="match status" value="1"/>
</dbReference>
<keyword evidence="2 5" id="KW-0560">Oxidoreductase</keyword>
<dbReference type="Pfam" id="PF00106">
    <property type="entry name" value="adh_short"/>
    <property type="match status" value="1"/>
</dbReference>
<dbReference type="SUPFAM" id="SSF51735">
    <property type="entry name" value="NAD(P)-binding Rossmann-fold domains"/>
    <property type="match status" value="1"/>
</dbReference>
<dbReference type="InterPro" id="IPR051911">
    <property type="entry name" value="SDR_oxidoreductase"/>
</dbReference>
<dbReference type="InterPro" id="IPR057326">
    <property type="entry name" value="KR_dom"/>
</dbReference>
<dbReference type="InterPro" id="IPR036291">
    <property type="entry name" value="NAD(P)-bd_dom_sf"/>
</dbReference>
<dbReference type="PANTHER" id="PTHR43976">
    <property type="entry name" value="SHORT CHAIN DEHYDROGENASE"/>
    <property type="match status" value="1"/>
</dbReference>
<gene>
    <name evidence="5" type="ORF">ACFQB0_09135</name>
</gene>
<dbReference type="PRINTS" id="PR00081">
    <property type="entry name" value="GDHRDH"/>
</dbReference>
<dbReference type="EMBL" id="JBHSTP010000002">
    <property type="protein sequence ID" value="MFC6356271.1"/>
    <property type="molecule type" value="Genomic_DNA"/>
</dbReference>
<dbReference type="RefSeq" id="WP_386730452.1">
    <property type="nucleotide sequence ID" value="NZ_JBHSTP010000002.1"/>
</dbReference>
<dbReference type="PRINTS" id="PR00080">
    <property type="entry name" value="SDRFAMILY"/>
</dbReference>
<dbReference type="PANTHER" id="PTHR43976:SF16">
    <property type="entry name" value="SHORT-CHAIN DEHYDROGENASE_REDUCTASE FAMILY PROTEIN"/>
    <property type="match status" value="1"/>
</dbReference>
<evidence type="ECO:0000256" key="3">
    <source>
        <dbReference type="RuleBase" id="RU000363"/>
    </source>
</evidence>
<name>A0ABW1VDW8_9MICO</name>
<dbReference type="InterPro" id="IPR020904">
    <property type="entry name" value="Sc_DH/Rdtase_CS"/>
</dbReference>
<sequence>MIKTFHAHDDRSLVWLVSGASRGVGRAVTELARDRGHIVVGGARGATNSDSSVYLDLTDAQSCRNAVERVVAIHGRIDVLANVAGVGAVSSLEEMDLELAHRVMETNFWGPVHLIRSALPFLRQQQSGHIVNVSSLSGRTGAAGVSIYAASKFALEGMSEALASELTDLGIKVTVIEPGGIRTAWVDQALATSGGSGSEYVAVRRTEQILARSSGTQVSSTFDVASAIVRAVDNPGTPFRVVVGADARDRISMYLENELQAVQGQSVDLT</sequence>
<reference evidence="6" key="1">
    <citation type="journal article" date="2019" name="Int. J. Syst. Evol. Microbiol.">
        <title>The Global Catalogue of Microorganisms (GCM) 10K type strain sequencing project: providing services to taxonomists for standard genome sequencing and annotation.</title>
        <authorList>
            <consortium name="The Broad Institute Genomics Platform"/>
            <consortium name="The Broad Institute Genome Sequencing Center for Infectious Disease"/>
            <person name="Wu L."/>
            <person name="Ma J."/>
        </authorList>
    </citation>
    <scope>NUCLEOTIDE SEQUENCE [LARGE SCALE GENOMIC DNA]</scope>
    <source>
        <strain evidence="6">CCUG 43304</strain>
    </source>
</reference>
<dbReference type="Proteomes" id="UP001596306">
    <property type="component" value="Unassembled WGS sequence"/>
</dbReference>
<dbReference type="GO" id="GO:0016491">
    <property type="term" value="F:oxidoreductase activity"/>
    <property type="evidence" value="ECO:0007669"/>
    <property type="project" value="UniProtKB-KW"/>
</dbReference>
<evidence type="ECO:0000256" key="2">
    <source>
        <dbReference type="ARBA" id="ARBA00023002"/>
    </source>
</evidence>
<organism evidence="5 6">
    <name type="scientific">Luethyella okanaganae</name>
    <dbReference type="NCBI Taxonomy" id="69372"/>
    <lineage>
        <taxon>Bacteria</taxon>
        <taxon>Bacillati</taxon>
        <taxon>Actinomycetota</taxon>
        <taxon>Actinomycetes</taxon>
        <taxon>Micrococcales</taxon>
        <taxon>Microbacteriaceae</taxon>
        <taxon>Luethyella</taxon>
    </lineage>
</organism>
<evidence type="ECO:0000259" key="4">
    <source>
        <dbReference type="SMART" id="SM00822"/>
    </source>
</evidence>
<dbReference type="Gene3D" id="3.40.50.720">
    <property type="entry name" value="NAD(P)-binding Rossmann-like Domain"/>
    <property type="match status" value="1"/>
</dbReference>
<keyword evidence="6" id="KW-1185">Reference proteome</keyword>
<comment type="similarity">
    <text evidence="1 3">Belongs to the short-chain dehydrogenases/reductases (SDR) family.</text>
</comment>
<accession>A0ABW1VDW8</accession>
<proteinExistence type="inferred from homology"/>
<protein>
    <submittedName>
        <fullName evidence="5">SDR family oxidoreductase</fullName>
        <ecNumber evidence="5">1.1.-.-</ecNumber>
    </submittedName>
</protein>
<dbReference type="EC" id="1.1.-.-" evidence="5"/>
<evidence type="ECO:0000313" key="5">
    <source>
        <dbReference type="EMBL" id="MFC6356271.1"/>
    </source>
</evidence>
<dbReference type="CDD" id="cd05374">
    <property type="entry name" value="17beta-HSD-like_SDR_c"/>
    <property type="match status" value="1"/>
</dbReference>
<evidence type="ECO:0000313" key="6">
    <source>
        <dbReference type="Proteomes" id="UP001596306"/>
    </source>
</evidence>